<keyword evidence="3" id="KW-0472">Membrane</keyword>
<keyword evidence="1" id="KW-0106">Calcium</keyword>
<dbReference type="EMBL" id="JAQMWT010000320">
    <property type="protein sequence ID" value="KAJ8604903.1"/>
    <property type="molecule type" value="Genomic_DNA"/>
</dbReference>
<dbReference type="InterPro" id="IPR011992">
    <property type="entry name" value="EF-hand-dom_pair"/>
</dbReference>
<accession>A0AAD7UFN1</accession>
<dbReference type="CDD" id="cd00051">
    <property type="entry name" value="EFh"/>
    <property type="match status" value="1"/>
</dbReference>
<dbReference type="PROSITE" id="PS00018">
    <property type="entry name" value="EF_HAND_1"/>
    <property type="match status" value="2"/>
</dbReference>
<dbReference type="InterPro" id="IPR051634">
    <property type="entry name" value="Extended_Synaptotagmin"/>
</dbReference>
<dbReference type="CDD" id="cd00030">
    <property type="entry name" value="C2"/>
    <property type="match status" value="1"/>
</dbReference>
<dbReference type="PANTHER" id="PTHR45761">
    <property type="entry name" value="EXTENDED SYNAPTOTAGMIN-LIKE PROTEIN 2, ISOFORM C"/>
    <property type="match status" value="1"/>
</dbReference>
<evidence type="ECO:0000256" key="3">
    <source>
        <dbReference type="SAM" id="Phobius"/>
    </source>
</evidence>
<evidence type="ECO:0000259" key="4">
    <source>
        <dbReference type="PROSITE" id="PS50004"/>
    </source>
</evidence>
<dbReference type="Gene3D" id="2.60.40.150">
    <property type="entry name" value="C2 domain"/>
    <property type="match status" value="1"/>
</dbReference>
<evidence type="ECO:0000256" key="2">
    <source>
        <dbReference type="SAM" id="MobiDB-lite"/>
    </source>
</evidence>
<dbReference type="SMART" id="SM00054">
    <property type="entry name" value="EFh"/>
    <property type="match status" value="2"/>
</dbReference>
<feature type="transmembrane region" description="Helical" evidence="3">
    <location>
        <begin position="544"/>
        <end position="565"/>
    </location>
</feature>
<feature type="domain" description="C2" evidence="4">
    <location>
        <begin position="74"/>
        <end position="191"/>
    </location>
</feature>
<dbReference type="SMART" id="SM00239">
    <property type="entry name" value="C2"/>
    <property type="match status" value="1"/>
</dbReference>
<evidence type="ECO:0000313" key="6">
    <source>
        <dbReference type="EMBL" id="KAJ8604903.1"/>
    </source>
</evidence>
<dbReference type="Gene3D" id="1.10.238.10">
    <property type="entry name" value="EF-hand"/>
    <property type="match status" value="2"/>
</dbReference>
<dbReference type="PROSITE" id="PS50222">
    <property type="entry name" value="EF_HAND_2"/>
    <property type="match status" value="2"/>
</dbReference>
<dbReference type="InterPro" id="IPR002048">
    <property type="entry name" value="EF_hand_dom"/>
</dbReference>
<organism evidence="6 7">
    <name type="scientific">Chrysophaeum taylorii</name>
    <dbReference type="NCBI Taxonomy" id="2483200"/>
    <lineage>
        <taxon>Eukaryota</taxon>
        <taxon>Sar</taxon>
        <taxon>Stramenopiles</taxon>
        <taxon>Ochrophyta</taxon>
        <taxon>Pelagophyceae</taxon>
        <taxon>Pelagomonadales</taxon>
        <taxon>Pelagomonadaceae</taxon>
        <taxon>Chrysophaeum</taxon>
    </lineage>
</organism>
<keyword evidence="3" id="KW-1133">Transmembrane helix</keyword>
<reference evidence="6" key="1">
    <citation type="submission" date="2023-01" db="EMBL/GenBank/DDBJ databases">
        <title>Metagenome sequencing of chrysophaentin producing Chrysophaeum taylorii.</title>
        <authorList>
            <person name="Davison J."/>
            <person name="Bewley C."/>
        </authorList>
    </citation>
    <scope>NUCLEOTIDE SEQUENCE</scope>
    <source>
        <strain evidence="6">NIES-1699</strain>
    </source>
</reference>
<dbReference type="Proteomes" id="UP001230188">
    <property type="component" value="Unassembled WGS sequence"/>
</dbReference>
<dbReference type="GO" id="GO:0005509">
    <property type="term" value="F:calcium ion binding"/>
    <property type="evidence" value="ECO:0007669"/>
    <property type="project" value="InterPro"/>
</dbReference>
<proteinExistence type="predicted"/>
<feature type="region of interest" description="Disordered" evidence="2">
    <location>
        <begin position="27"/>
        <end position="55"/>
    </location>
</feature>
<dbReference type="AlphaFoldDB" id="A0AAD7UFN1"/>
<keyword evidence="3" id="KW-0812">Transmembrane</keyword>
<feature type="transmembrane region" description="Helical" evidence="3">
    <location>
        <begin position="275"/>
        <end position="303"/>
    </location>
</feature>
<evidence type="ECO:0000313" key="7">
    <source>
        <dbReference type="Proteomes" id="UP001230188"/>
    </source>
</evidence>
<dbReference type="Pfam" id="PF13202">
    <property type="entry name" value="EF-hand_5"/>
    <property type="match status" value="2"/>
</dbReference>
<feature type="region of interest" description="Disordered" evidence="2">
    <location>
        <begin position="861"/>
        <end position="889"/>
    </location>
</feature>
<dbReference type="InterPro" id="IPR035892">
    <property type="entry name" value="C2_domain_sf"/>
</dbReference>
<dbReference type="Pfam" id="PF00168">
    <property type="entry name" value="C2"/>
    <property type="match status" value="1"/>
</dbReference>
<gene>
    <name evidence="6" type="ORF">CTAYLR_004324</name>
</gene>
<dbReference type="InterPro" id="IPR018247">
    <property type="entry name" value="EF_Hand_1_Ca_BS"/>
</dbReference>
<sequence length="922" mass="104263">MQHVRRSKRGVLERARGLVHELRHVGRHHHYGPKIEAPRASSYRGQRRDSSSSTIDEAEEEVLFEADYESPEAAQRFVRATLWPIEERRKLRIGKVRVRVVEGAYLPSLDGGRPSAYCVVDVEERQWRSQAVRRNESPMWREEVELFVSRHDAVLVVEVMDEAESHDDFLGRVSVKLEDLAGLGTTVKRWYALEGDVANQGSIHLHITYDVSAVGEAMSRAWTNPPPGPPEYPVFDINRLYDSAMGLRRETQPYLNAAEAWERLLKWTDVPWSRAALGAAIVAGIFLEHLFVIIHVLVAAFLVKKYFLKAKLDKLRAQAIEIFAKIDADNNGEIDRAELGVALQDLISRAKCECRPTEDDVSRLFSRFSHDGKMHLDDLIALLMSYPKIVWGYDKVAREEEQREERRIKEEEADADDEISSDLESFEDDATTIVTATTATDDSSSASSSATLRRRFRRRQRKRLEASAAAAAGGSAGSSGPVTGMARKIVNLAGRKYTGRSVAWATRKVQAYASDLAKMRNLFEWTDPLKSFGFLVFNLGLATWHWYVSFKITWIVFFCLAFFYYSEKKRVALKLIKSGFQAYKRYRDLKERKNLRFDLLENDPANLPAIPDRVRHPRDHGLQAVLRGIFSRLDADGDGKVNQAEMMEFILTALPLATPKIQQKASVCVTSLETKVRDMFDSFNKHRNSLPDEDIDLDALVEFIVHHTKCSTLFVQDELRRQLETTGVKCVKLPSKHEPAPGRGASLAPHPHVFFGAHQTLLTLRGQWLRYTNRRGFRVALSPAMLVDVRPSNTSPNVLSVLYKDTTETKTLMFSLSPILRDPLLDYLQETLKESLLHRRREDNVALRAADDATPAGAVVASRPNHHHHHHHRRSSLKPTPQPPTPRLQPALATTLEASLNTSKPPPSPTDMAAANFAMLSG</sequence>
<keyword evidence="7" id="KW-1185">Reference proteome</keyword>
<feature type="domain" description="EF-hand" evidence="5">
    <location>
        <begin position="314"/>
        <end position="349"/>
    </location>
</feature>
<comment type="caution">
    <text evidence="6">The sequence shown here is derived from an EMBL/GenBank/DDBJ whole genome shotgun (WGS) entry which is preliminary data.</text>
</comment>
<feature type="domain" description="EF-hand" evidence="5">
    <location>
        <begin position="621"/>
        <end position="656"/>
    </location>
</feature>
<dbReference type="InterPro" id="IPR000008">
    <property type="entry name" value="C2_dom"/>
</dbReference>
<feature type="compositionally biased region" description="Basic residues" evidence="2">
    <location>
        <begin position="864"/>
        <end position="876"/>
    </location>
</feature>
<dbReference type="PANTHER" id="PTHR45761:SF1">
    <property type="entry name" value="EXTENDED SYNAPTOTAGMIN-LIKE PROTEIN 2, ISOFORM C"/>
    <property type="match status" value="1"/>
</dbReference>
<dbReference type="SUPFAM" id="SSF47473">
    <property type="entry name" value="EF-hand"/>
    <property type="match status" value="1"/>
</dbReference>
<evidence type="ECO:0000256" key="1">
    <source>
        <dbReference type="ARBA" id="ARBA00022837"/>
    </source>
</evidence>
<dbReference type="PROSITE" id="PS50004">
    <property type="entry name" value="C2"/>
    <property type="match status" value="1"/>
</dbReference>
<name>A0AAD7UFN1_9STRA</name>
<evidence type="ECO:0000259" key="5">
    <source>
        <dbReference type="PROSITE" id="PS50222"/>
    </source>
</evidence>
<protein>
    <submittedName>
        <fullName evidence="6">Uncharacterized protein</fullName>
    </submittedName>
</protein>
<dbReference type="SUPFAM" id="SSF49562">
    <property type="entry name" value="C2 domain (Calcium/lipid-binding domain, CaLB)"/>
    <property type="match status" value="1"/>
</dbReference>